<evidence type="ECO:0000313" key="2">
    <source>
        <dbReference type="Proteomes" id="UP001165960"/>
    </source>
</evidence>
<sequence length="126" mass="14123">MSTLSSAPPNVTPMPQDPGVFPAKYETATRPLITICQFPSHLGDLEVAKASPREPSVEVKAVFEKRSTKYSSKEGKPTQGSQIFTWDDLNLLWGFKKIFQEMEVAHSWEIGGLRSREKTRVEVVSK</sequence>
<accession>A0ACC2SL13</accession>
<protein>
    <submittedName>
        <fullName evidence="1">Uncharacterized protein</fullName>
    </submittedName>
</protein>
<reference evidence="1" key="1">
    <citation type="submission" date="2022-04" db="EMBL/GenBank/DDBJ databases">
        <title>Genome of the entomopathogenic fungus Entomophthora muscae.</title>
        <authorList>
            <person name="Elya C."/>
            <person name="Lovett B.R."/>
            <person name="Lee E."/>
            <person name="Macias A.M."/>
            <person name="Hajek A.E."/>
            <person name="De Bivort B.L."/>
            <person name="Kasson M.T."/>
            <person name="De Fine Licht H.H."/>
            <person name="Stajich J.E."/>
        </authorList>
    </citation>
    <scope>NUCLEOTIDE SEQUENCE</scope>
    <source>
        <strain evidence="1">Berkeley</strain>
    </source>
</reference>
<organism evidence="1 2">
    <name type="scientific">Entomophthora muscae</name>
    <dbReference type="NCBI Taxonomy" id="34485"/>
    <lineage>
        <taxon>Eukaryota</taxon>
        <taxon>Fungi</taxon>
        <taxon>Fungi incertae sedis</taxon>
        <taxon>Zoopagomycota</taxon>
        <taxon>Entomophthoromycotina</taxon>
        <taxon>Entomophthoromycetes</taxon>
        <taxon>Entomophthorales</taxon>
        <taxon>Entomophthoraceae</taxon>
        <taxon>Entomophthora</taxon>
    </lineage>
</organism>
<evidence type="ECO:0000313" key="1">
    <source>
        <dbReference type="EMBL" id="KAJ9063094.1"/>
    </source>
</evidence>
<keyword evidence="2" id="KW-1185">Reference proteome</keyword>
<dbReference type="EMBL" id="QTSX02004979">
    <property type="protein sequence ID" value="KAJ9063094.1"/>
    <property type="molecule type" value="Genomic_DNA"/>
</dbReference>
<name>A0ACC2SL13_9FUNG</name>
<gene>
    <name evidence="1" type="ORF">DSO57_1003623</name>
</gene>
<dbReference type="Proteomes" id="UP001165960">
    <property type="component" value="Unassembled WGS sequence"/>
</dbReference>
<proteinExistence type="predicted"/>
<comment type="caution">
    <text evidence="1">The sequence shown here is derived from an EMBL/GenBank/DDBJ whole genome shotgun (WGS) entry which is preliminary data.</text>
</comment>